<sequence>MEVHHLVFNPADGSSWVMTFSSSSATAAGFPSTPRCSSKLLFLQPTLCGTMKAKAFSELRECRALLSSGSQGLSIGELPLSALKTRHKRYMRSAKYSEDTCKYFRSDSSEQMATFGSHVRACASIGRLSGALHGSNARKGHVRKRPVRKKQENVQELEYQQGKEEIDACTLEHSHGDKFDDDLPDDHNSDCQIHVSAASDSFSTSNYASRLTATMDIYDSIHGEFWMNDPYYQEFEALHSSDSKLELNDATLIKSNVWNDQESLDPSSPMETSGCRHSCLNNAPEAQRFFLEETHKVAQEQSKPTEAGVELEVDPVSPFHDQSHVGEDVVRNVESAERPLDGLTTLQVVEASLEHRPCAGNEWIEKSELEHSVDARDAPVNDLANMATTVTNVNGNLEVDRVSQEIDKVPDVILDSEKELEGNAIDQSKYFANESHVAEEVLLKVVDQVAEVLPDSVVEQVSQVAEHVTQLSEQVIQAVEKVTVHGIGIANTNPLSPDEYEEDTDDEFEAYTSLDLPEFKGRKGLSNFTILQDDQGLLSIIYDFYIFMLKQSLFEFLLGMIAAPVLLSMIFTILYLPEFSGLALDENVKAFMQDSDQTGLGLKLSWQTVFQVFMFSVSLSTGLQPELSPFSPYTLVVANLNALFGQLIFVFLSGAVFARLSQPSQPVKCSAVALICPPLSNRRFRRETSHSVLLARYVLVGPQPCELVDVKVDLTYHYNTVTRSGTFFRSSQSLKLVI</sequence>
<evidence type="ECO:0000313" key="10">
    <source>
        <dbReference type="Proteomes" id="UP000825935"/>
    </source>
</evidence>
<organism evidence="9 10">
    <name type="scientific">Ceratopteris richardii</name>
    <name type="common">Triangle waterfern</name>
    <dbReference type="NCBI Taxonomy" id="49495"/>
    <lineage>
        <taxon>Eukaryota</taxon>
        <taxon>Viridiplantae</taxon>
        <taxon>Streptophyta</taxon>
        <taxon>Embryophyta</taxon>
        <taxon>Tracheophyta</taxon>
        <taxon>Polypodiopsida</taxon>
        <taxon>Polypodiidae</taxon>
        <taxon>Polypodiales</taxon>
        <taxon>Pteridineae</taxon>
        <taxon>Pteridaceae</taxon>
        <taxon>Parkerioideae</taxon>
        <taxon>Ceratopteris</taxon>
    </lineage>
</organism>
<dbReference type="GO" id="GO:0034765">
    <property type="term" value="P:regulation of monoatomic ion transmembrane transport"/>
    <property type="evidence" value="ECO:0007669"/>
    <property type="project" value="TreeGrafter"/>
</dbReference>
<protein>
    <submittedName>
        <fullName evidence="9">Uncharacterized protein</fullName>
    </submittedName>
</protein>
<dbReference type="GO" id="GO:0034702">
    <property type="term" value="C:monoatomic ion channel complex"/>
    <property type="evidence" value="ECO:0007669"/>
    <property type="project" value="UniProtKB-KW"/>
</dbReference>
<evidence type="ECO:0000256" key="5">
    <source>
        <dbReference type="ARBA" id="ARBA00023065"/>
    </source>
</evidence>
<dbReference type="Proteomes" id="UP000825935">
    <property type="component" value="Chromosome 1"/>
</dbReference>
<gene>
    <name evidence="9" type="ORF">KP509_01G104000</name>
</gene>
<keyword evidence="4 7" id="KW-0630">Potassium</keyword>
<dbReference type="Gene3D" id="2.60.40.1400">
    <property type="entry name" value="G protein-activated inward rectifier potassium channel 1"/>
    <property type="match status" value="1"/>
</dbReference>
<dbReference type="PANTHER" id="PTHR11767:SF114">
    <property type="entry name" value="INWARD RECTIFIER POTASSIUM CHANNEL C-TERMINAL DOMAIN-CONTAINING PROTEIN"/>
    <property type="match status" value="1"/>
</dbReference>
<dbReference type="EMBL" id="CM035406">
    <property type="protein sequence ID" value="KAH7447376.1"/>
    <property type="molecule type" value="Genomic_DNA"/>
</dbReference>
<dbReference type="Gene3D" id="1.10.287.70">
    <property type="match status" value="1"/>
</dbReference>
<name>A0A8T2VNU4_CERRI</name>
<proteinExistence type="inferred from homology"/>
<keyword evidence="1 7" id="KW-0813">Transport</keyword>
<comment type="similarity">
    <text evidence="7">Belongs to the inward rectifier-type potassium channel (TC 1.A.2.1) family.</text>
</comment>
<dbReference type="InterPro" id="IPR016449">
    <property type="entry name" value="K_chnl_inward-rec_Kir"/>
</dbReference>
<evidence type="ECO:0000256" key="7">
    <source>
        <dbReference type="RuleBase" id="RU003822"/>
    </source>
</evidence>
<keyword evidence="7 8" id="KW-0812">Transmembrane</keyword>
<feature type="transmembrane region" description="Helical" evidence="8">
    <location>
        <begin position="556"/>
        <end position="576"/>
    </location>
</feature>
<keyword evidence="2 7" id="KW-0633">Potassium transport</keyword>
<reference evidence="9" key="1">
    <citation type="submission" date="2021-08" db="EMBL/GenBank/DDBJ databases">
        <title>WGS assembly of Ceratopteris richardii.</title>
        <authorList>
            <person name="Marchant D.B."/>
            <person name="Chen G."/>
            <person name="Jenkins J."/>
            <person name="Shu S."/>
            <person name="Leebens-Mack J."/>
            <person name="Grimwood J."/>
            <person name="Schmutz J."/>
            <person name="Soltis P."/>
            <person name="Soltis D."/>
            <person name="Chen Z.-H."/>
        </authorList>
    </citation>
    <scope>NUCLEOTIDE SEQUENCE</scope>
    <source>
        <strain evidence="9">Whitten #5841</strain>
        <tissue evidence="9">Leaf</tissue>
    </source>
</reference>
<keyword evidence="8" id="KW-0472">Membrane</keyword>
<dbReference type="PANTHER" id="PTHR11767">
    <property type="entry name" value="INWARD RECTIFIER POTASSIUM CHANNEL"/>
    <property type="match status" value="1"/>
</dbReference>
<keyword evidence="3 7" id="KW-0851">Voltage-gated channel</keyword>
<evidence type="ECO:0000256" key="3">
    <source>
        <dbReference type="ARBA" id="ARBA00022882"/>
    </source>
</evidence>
<dbReference type="AlphaFoldDB" id="A0A8T2VNU4"/>
<comment type="subcellular location">
    <subcellularLocation>
        <location evidence="7">Membrane</location>
        <topology evidence="7">Multi-pass membrane protein</topology>
    </subcellularLocation>
</comment>
<evidence type="ECO:0000256" key="6">
    <source>
        <dbReference type="ARBA" id="ARBA00023303"/>
    </source>
</evidence>
<dbReference type="InterPro" id="IPR014756">
    <property type="entry name" value="Ig_E-set"/>
</dbReference>
<evidence type="ECO:0000256" key="4">
    <source>
        <dbReference type="ARBA" id="ARBA00022958"/>
    </source>
</evidence>
<dbReference type="GO" id="GO:1990573">
    <property type="term" value="P:potassium ion import across plasma membrane"/>
    <property type="evidence" value="ECO:0007669"/>
    <property type="project" value="TreeGrafter"/>
</dbReference>
<dbReference type="SUPFAM" id="SSF81296">
    <property type="entry name" value="E set domains"/>
    <property type="match status" value="1"/>
</dbReference>
<dbReference type="InterPro" id="IPR013518">
    <property type="entry name" value="K_chnl_inward-rec_Kir_cyto"/>
</dbReference>
<dbReference type="GO" id="GO:0005242">
    <property type="term" value="F:inward rectifier potassium channel activity"/>
    <property type="evidence" value="ECO:0007669"/>
    <property type="project" value="InterPro"/>
</dbReference>
<keyword evidence="6 7" id="KW-0407">Ion channel</keyword>
<evidence type="ECO:0000313" key="9">
    <source>
        <dbReference type="EMBL" id="KAH7447376.1"/>
    </source>
</evidence>
<evidence type="ECO:0000256" key="2">
    <source>
        <dbReference type="ARBA" id="ARBA00022538"/>
    </source>
</evidence>
<dbReference type="GO" id="GO:0005886">
    <property type="term" value="C:plasma membrane"/>
    <property type="evidence" value="ECO:0007669"/>
    <property type="project" value="TreeGrafter"/>
</dbReference>
<feature type="transmembrane region" description="Helical" evidence="8">
    <location>
        <begin position="633"/>
        <end position="658"/>
    </location>
</feature>
<accession>A0A8T2VNU4</accession>
<keyword evidence="8" id="KW-1133">Transmembrane helix</keyword>
<comment type="caution">
    <text evidence="9">The sequence shown here is derived from an EMBL/GenBank/DDBJ whole genome shotgun (WGS) entry which is preliminary data.</text>
</comment>
<evidence type="ECO:0000256" key="1">
    <source>
        <dbReference type="ARBA" id="ARBA00022448"/>
    </source>
</evidence>
<dbReference type="OrthoDB" id="273257at2759"/>
<keyword evidence="10" id="KW-1185">Reference proteome</keyword>
<keyword evidence="5 7" id="KW-0406">Ion transport</keyword>
<evidence type="ECO:0000256" key="8">
    <source>
        <dbReference type="SAM" id="Phobius"/>
    </source>
</evidence>